<gene>
    <name evidence="1" type="ORF">SPSIL_025590</name>
</gene>
<dbReference type="Proteomes" id="UP000216752">
    <property type="component" value="Chromosome"/>
</dbReference>
<proteinExistence type="predicted"/>
<sequence>MLPIHFAIELETAINSQLTKLAAPADIVPVITLIHNCQMNFLELLSAANTINIDIAPYPPVTEDQLLGSDTSWQQLTLQTDATNASLQVFTTLWPIYMATDKTVQFYQQAAVNSAQPQTRLFFSSLSHVKKILCRRLNGIIQIYYNHYWGEIGFAPFALGKD</sequence>
<evidence type="ECO:0008006" key="3">
    <source>
        <dbReference type="Google" id="ProtNLM"/>
    </source>
</evidence>
<organism evidence="1 2">
    <name type="scientific">Sporomusa silvacetica DSM 10669</name>
    <dbReference type="NCBI Taxonomy" id="1123289"/>
    <lineage>
        <taxon>Bacteria</taxon>
        <taxon>Bacillati</taxon>
        <taxon>Bacillota</taxon>
        <taxon>Negativicutes</taxon>
        <taxon>Selenomonadales</taxon>
        <taxon>Sporomusaceae</taxon>
        <taxon>Sporomusa</taxon>
    </lineage>
</organism>
<evidence type="ECO:0000313" key="1">
    <source>
        <dbReference type="EMBL" id="XFO66409.1"/>
    </source>
</evidence>
<name>A0ABZ3IL64_9FIRM</name>
<keyword evidence="2" id="KW-1185">Reference proteome</keyword>
<dbReference type="RefSeq" id="WP_094602946.1">
    <property type="nucleotide sequence ID" value="NZ_CP155573.1"/>
</dbReference>
<reference evidence="1" key="1">
    <citation type="submission" date="2024-05" db="EMBL/GenBank/DDBJ databases">
        <title>Isolation and characterization of Sporomusa carbonis sp. nov., a carboxydotrophic hydrogenogen in the genus of Sporomusa isolated from a charcoal burning pile.</title>
        <authorList>
            <person name="Boeer T."/>
            <person name="Rosenbaum F."/>
            <person name="Eysell L."/>
            <person name="Mueller V."/>
            <person name="Daniel R."/>
            <person name="Poehlein A."/>
        </authorList>
    </citation>
    <scope>NUCLEOTIDE SEQUENCE [LARGE SCALE GENOMIC DNA]</scope>
    <source>
        <strain evidence="1">DSM 10669</strain>
    </source>
</reference>
<accession>A0ABZ3IL64</accession>
<evidence type="ECO:0000313" key="2">
    <source>
        <dbReference type="Proteomes" id="UP000216752"/>
    </source>
</evidence>
<dbReference type="EMBL" id="CP155573">
    <property type="protein sequence ID" value="XFO66409.1"/>
    <property type="molecule type" value="Genomic_DNA"/>
</dbReference>
<protein>
    <recommendedName>
        <fullName evidence="3">Orphan protein</fullName>
    </recommendedName>
</protein>